<evidence type="ECO:0000313" key="3">
    <source>
        <dbReference type="EMBL" id="RKD24115.1"/>
    </source>
</evidence>
<gene>
    <name evidence="3" type="ORF">BEP19_06820</name>
</gene>
<dbReference type="PANTHER" id="PTHR33219:SF14">
    <property type="entry name" value="PROTEIN COFACTOR ASSEMBLY OF COMPLEX C SUBUNIT B CCB3, CHLOROPLASTIC-RELATED"/>
    <property type="match status" value="1"/>
</dbReference>
<protein>
    <recommendedName>
        <fullName evidence="5">Cell division protein</fullName>
    </recommendedName>
</protein>
<dbReference type="AlphaFoldDB" id="A0A419SJG1"/>
<evidence type="ECO:0000256" key="1">
    <source>
        <dbReference type="ARBA" id="ARBA00010894"/>
    </source>
</evidence>
<evidence type="ECO:0008006" key="5">
    <source>
        <dbReference type="Google" id="ProtNLM"/>
    </source>
</evidence>
<dbReference type="RefSeq" id="WP_120189375.1">
    <property type="nucleotide sequence ID" value="NZ_MCHY01000008.1"/>
</dbReference>
<reference evidence="3 4" key="1">
    <citation type="submission" date="2016-08" db="EMBL/GenBank/DDBJ databases">
        <title>Novel Firmicute Genomes.</title>
        <authorList>
            <person name="Poppleton D.I."/>
            <person name="Gribaldo S."/>
        </authorList>
    </citation>
    <scope>NUCLEOTIDE SEQUENCE [LARGE SCALE GENOMIC DNA]</scope>
    <source>
        <strain evidence="3 4">RAOx-1</strain>
    </source>
</reference>
<sequence>MSPTIETVIRTIVQVYTFIIFGYILSSWFPRLRDSALGYFLGKMAEPFLSPFRQLIRPVGVMDISAIVALFTLFFAEKGLIFLLYYFF</sequence>
<keyword evidence="2" id="KW-1133">Transmembrane helix</keyword>
<keyword evidence="2" id="KW-0472">Membrane</keyword>
<feature type="transmembrane region" description="Helical" evidence="2">
    <location>
        <begin position="64"/>
        <end position="87"/>
    </location>
</feature>
<comment type="caution">
    <text evidence="3">The sequence shown here is derived from an EMBL/GenBank/DDBJ whole genome shotgun (WGS) entry which is preliminary data.</text>
</comment>
<dbReference type="Proteomes" id="UP000284219">
    <property type="component" value="Unassembled WGS sequence"/>
</dbReference>
<accession>A0A419SJG1</accession>
<keyword evidence="2" id="KW-0812">Transmembrane</keyword>
<feature type="transmembrane region" description="Helical" evidence="2">
    <location>
        <begin position="12"/>
        <end position="29"/>
    </location>
</feature>
<dbReference type="InterPro" id="IPR003425">
    <property type="entry name" value="CCB3/YggT"/>
</dbReference>
<dbReference type="OrthoDB" id="47652at2"/>
<dbReference type="PANTHER" id="PTHR33219">
    <property type="entry name" value="YLMG HOMOLOG PROTEIN 2, CHLOROPLASTIC"/>
    <property type="match status" value="1"/>
</dbReference>
<dbReference type="EMBL" id="MCHY01000008">
    <property type="protein sequence ID" value="RKD24115.1"/>
    <property type="molecule type" value="Genomic_DNA"/>
</dbReference>
<comment type="similarity">
    <text evidence="1">Belongs to the YggT family.</text>
</comment>
<name>A0A419SJG1_9BACL</name>
<dbReference type="GO" id="GO:0016020">
    <property type="term" value="C:membrane"/>
    <property type="evidence" value="ECO:0007669"/>
    <property type="project" value="InterPro"/>
</dbReference>
<proteinExistence type="inferred from homology"/>
<evidence type="ECO:0000313" key="4">
    <source>
        <dbReference type="Proteomes" id="UP000284219"/>
    </source>
</evidence>
<keyword evidence="4" id="KW-1185">Reference proteome</keyword>
<dbReference type="Pfam" id="PF02325">
    <property type="entry name" value="CCB3_YggT"/>
    <property type="match status" value="1"/>
</dbReference>
<evidence type="ECO:0000256" key="2">
    <source>
        <dbReference type="SAM" id="Phobius"/>
    </source>
</evidence>
<organism evidence="3 4">
    <name type="scientific">Ammoniphilus oxalaticus</name>
    <dbReference type="NCBI Taxonomy" id="66863"/>
    <lineage>
        <taxon>Bacteria</taxon>
        <taxon>Bacillati</taxon>
        <taxon>Bacillota</taxon>
        <taxon>Bacilli</taxon>
        <taxon>Bacillales</taxon>
        <taxon>Paenibacillaceae</taxon>
        <taxon>Aneurinibacillus group</taxon>
        <taxon>Ammoniphilus</taxon>
    </lineage>
</organism>